<evidence type="ECO:0000256" key="8">
    <source>
        <dbReference type="SAM" id="MobiDB-lite"/>
    </source>
</evidence>
<dbReference type="GO" id="GO:0031145">
    <property type="term" value="P:anaphase-promoting complex-dependent catabolic process"/>
    <property type="evidence" value="ECO:0007669"/>
    <property type="project" value="TreeGrafter"/>
</dbReference>
<dbReference type="PANTHER" id="PTHR12558">
    <property type="entry name" value="CELL DIVISION CYCLE 16,23,27"/>
    <property type="match status" value="1"/>
</dbReference>
<evidence type="ECO:0000313" key="10">
    <source>
        <dbReference type="Proteomes" id="UP000037751"/>
    </source>
</evidence>
<dbReference type="Pfam" id="PF13181">
    <property type="entry name" value="TPR_8"/>
    <property type="match status" value="1"/>
</dbReference>
<keyword evidence="4" id="KW-0833">Ubl conjugation pathway</keyword>
<protein>
    <submittedName>
        <fullName evidence="9">Tpr-like protein</fullName>
    </submittedName>
</protein>
<evidence type="ECO:0000256" key="5">
    <source>
        <dbReference type="ARBA" id="ARBA00022803"/>
    </source>
</evidence>
<sequence length="858" mass="93514">MPVRRSARSVRVTPPRDDTSPLVQQGSPPFNINADGSLSVVRDDDEANNSGLLDLTPNLPTVRSTTMPGTPTPVTTGVMSTPVLGGDTARMPPPLLGKGRARKVSRNGAPWTRAQARTSMGGDGSSEESNASVIVHETPPSGWEQPSTSSQSSKGEEETKSPSGPASASAAPANTRSTLPARLRRWMHDALKQHLYETAIFWGQQVVALEPTETAYNDAYWLAQAYFLTHQYERAEQLLTTPLRSGVTPPEPASGATSTGTHGDALHAALAATRASSILPPSIRSRYAHADTYASVTWTHPSEETEALGASHRHLTPNTSTARRVSRRRKRSPSPSDPFHAPDVTVESIDTEFTQLLVQQDEDAQGPCLVNWSSPCRYLAAQCQVRLNKLQEALDLTGEDHTRWTGRASARAPSLDGGIKLGSSVCHLRGQIYMRLDEPAKAKEAFLLALALDVKNYDSFSALIDGQLLGEDEQWDLIQTLEFAAQAGSEAEAQADFEWVRWMYTTRLSQRTVAHAARVAAARQTLVQHHQGMRANPTVLLSLAESLWLAMRYEDAYAITQHILALDAGYTLALPIHIACMYYLPRLRPALFLLAHALTESQPDSCEAWYAVGTWYASAQRWSEARRHFSKASLLDPRFAPSWIAFGHSFAFEGESDQAITAYSTAARKFPNSGLPRLFIGMEHLSQGNHSLAQLFLQSAAEELGNDPLCANERGVALFQGGRIDEAIDLFRAALEAAAETQQPASAWCTVHLNLGLAYRKLGRDDEARPCFLRVIEYDAACAPAYIALGMCAHRQGDLADAVGWYHEGLGIDPRDPIGTDLLALALDARAAQGLPEGFLSMPEEQSVSMDESSILHS</sequence>
<keyword evidence="3" id="KW-0498">Mitosis</keyword>
<dbReference type="Pfam" id="PF13432">
    <property type="entry name" value="TPR_16"/>
    <property type="match status" value="2"/>
</dbReference>
<evidence type="ECO:0000313" key="9">
    <source>
        <dbReference type="EMBL" id="KOS15335.1"/>
    </source>
</evidence>
<evidence type="ECO:0000256" key="7">
    <source>
        <dbReference type="PROSITE-ProRule" id="PRU00339"/>
    </source>
</evidence>
<keyword evidence="5 7" id="KW-0802">TPR repeat</keyword>
<feature type="compositionally biased region" description="Polar residues" evidence="8">
    <location>
        <begin position="144"/>
        <end position="153"/>
    </location>
</feature>
<evidence type="ECO:0000256" key="1">
    <source>
        <dbReference type="ARBA" id="ARBA00022618"/>
    </source>
</evidence>
<dbReference type="PANTHER" id="PTHR12558:SF9">
    <property type="entry name" value="CELL DIVISION CYCLE PROTEIN 16 HOMOLOG"/>
    <property type="match status" value="1"/>
</dbReference>
<keyword evidence="10" id="KW-1185">Reference proteome</keyword>
<dbReference type="PROSITE" id="PS50005">
    <property type="entry name" value="TPR"/>
    <property type="match status" value="3"/>
</dbReference>
<evidence type="ECO:0000256" key="3">
    <source>
        <dbReference type="ARBA" id="ARBA00022776"/>
    </source>
</evidence>
<dbReference type="AlphaFoldDB" id="A0A0M9VQA7"/>
<name>A0A0M9VQA7_9BASI</name>
<keyword evidence="6" id="KW-0131">Cell cycle</keyword>
<evidence type="ECO:0000256" key="2">
    <source>
        <dbReference type="ARBA" id="ARBA00022737"/>
    </source>
</evidence>
<feature type="region of interest" description="Disordered" evidence="8">
    <location>
        <begin position="304"/>
        <end position="343"/>
    </location>
</feature>
<feature type="region of interest" description="Disordered" evidence="8">
    <location>
        <begin position="1"/>
        <end position="32"/>
    </location>
</feature>
<feature type="compositionally biased region" description="Low complexity" evidence="8">
    <location>
        <begin position="161"/>
        <end position="173"/>
    </location>
</feature>
<dbReference type="GO" id="GO:0045842">
    <property type="term" value="P:positive regulation of mitotic metaphase/anaphase transition"/>
    <property type="evidence" value="ECO:0007669"/>
    <property type="project" value="TreeGrafter"/>
</dbReference>
<dbReference type="STRING" id="77020.A0A0M9VQA7"/>
<dbReference type="SUPFAM" id="SSF48452">
    <property type="entry name" value="TPR-like"/>
    <property type="match status" value="2"/>
</dbReference>
<organism evidence="9 10">
    <name type="scientific">Malassezia pachydermatis</name>
    <dbReference type="NCBI Taxonomy" id="77020"/>
    <lineage>
        <taxon>Eukaryota</taxon>
        <taxon>Fungi</taxon>
        <taxon>Dikarya</taxon>
        <taxon>Basidiomycota</taxon>
        <taxon>Ustilaginomycotina</taxon>
        <taxon>Malasseziomycetes</taxon>
        <taxon>Malasseziales</taxon>
        <taxon>Malasseziaceae</taxon>
        <taxon>Malassezia</taxon>
    </lineage>
</organism>
<feature type="region of interest" description="Disordered" evidence="8">
    <location>
        <begin position="243"/>
        <end position="262"/>
    </location>
</feature>
<dbReference type="Pfam" id="PF12895">
    <property type="entry name" value="ANAPC3"/>
    <property type="match status" value="1"/>
</dbReference>
<gene>
    <name evidence="9" type="ORF">Malapachy_2077</name>
</gene>
<evidence type="ECO:0000256" key="4">
    <source>
        <dbReference type="ARBA" id="ARBA00022786"/>
    </source>
</evidence>
<dbReference type="OrthoDB" id="10006270at2759"/>
<dbReference type="InterPro" id="IPR011990">
    <property type="entry name" value="TPR-like_helical_dom_sf"/>
</dbReference>
<dbReference type="GO" id="GO:0005737">
    <property type="term" value="C:cytoplasm"/>
    <property type="evidence" value="ECO:0007669"/>
    <property type="project" value="TreeGrafter"/>
</dbReference>
<dbReference type="EMBL" id="LGAV01000002">
    <property type="protein sequence ID" value="KOS15335.1"/>
    <property type="molecule type" value="Genomic_DNA"/>
</dbReference>
<accession>A0A0M9VQA7</accession>
<dbReference type="SMART" id="SM00028">
    <property type="entry name" value="TPR"/>
    <property type="match status" value="8"/>
</dbReference>
<dbReference type="Gene3D" id="1.25.40.10">
    <property type="entry name" value="Tetratricopeptide repeat domain"/>
    <property type="match status" value="2"/>
</dbReference>
<feature type="repeat" description="TPR" evidence="7">
    <location>
        <begin position="606"/>
        <end position="639"/>
    </location>
</feature>
<evidence type="ECO:0000256" key="6">
    <source>
        <dbReference type="ARBA" id="ARBA00023306"/>
    </source>
</evidence>
<feature type="repeat" description="TPR" evidence="7">
    <location>
        <begin position="783"/>
        <end position="816"/>
    </location>
</feature>
<dbReference type="VEuPathDB" id="FungiDB:Malapachy_2077"/>
<dbReference type="RefSeq" id="XP_017992967.1">
    <property type="nucleotide sequence ID" value="XM_018136570.1"/>
</dbReference>
<dbReference type="GO" id="GO:0051301">
    <property type="term" value="P:cell division"/>
    <property type="evidence" value="ECO:0007669"/>
    <property type="project" value="UniProtKB-KW"/>
</dbReference>
<reference evidence="9 10" key="1">
    <citation type="submission" date="2015-07" db="EMBL/GenBank/DDBJ databases">
        <title>Draft Genome Sequence of Malassezia furfur CBS1878 and Malassezia pachydermatis CBS1879.</title>
        <authorList>
            <person name="Triana S."/>
            <person name="Ohm R."/>
            <person name="Gonzalez A."/>
            <person name="DeCock H."/>
            <person name="Restrepo S."/>
            <person name="Celis A."/>
        </authorList>
    </citation>
    <scope>NUCLEOTIDE SEQUENCE [LARGE SCALE GENOMIC DNA]</scope>
    <source>
        <strain evidence="9 10">CBS 1879</strain>
    </source>
</reference>
<comment type="caution">
    <text evidence="9">The sequence shown here is derived from an EMBL/GenBank/DDBJ whole genome shotgun (WGS) entry which is preliminary data.</text>
</comment>
<feature type="compositionally biased region" description="Polar residues" evidence="8">
    <location>
        <begin position="21"/>
        <end position="32"/>
    </location>
</feature>
<keyword evidence="2" id="KW-0677">Repeat</keyword>
<dbReference type="GO" id="GO:0016567">
    <property type="term" value="P:protein ubiquitination"/>
    <property type="evidence" value="ECO:0007669"/>
    <property type="project" value="TreeGrafter"/>
</dbReference>
<dbReference type="GO" id="GO:0005680">
    <property type="term" value="C:anaphase-promoting complex"/>
    <property type="evidence" value="ECO:0007669"/>
    <property type="project" value="TreeGrafter"/>
</dbReference>
<dbReference type="InterPro" id="IPR019734">
    <property type="entry name" value="TPR_rpt"/>
</dbReference>
<feature type="region of interest" description="Disordered" evidence="8">
    <location>
        <begin position="47"/>
        <end position="175"/>
    </location>
</feature>
<keyword evidence="1" id="KW-0132">Cell division</keyword>
<feature type="compositionally biased region" description="Low complexity" evidence="8">
    <location>
        <begin position="64"/>
        <end position="82"/>
    </location>
</feature>
<dbReference type="GeneID" id="28728445"/>
<dbReference type="Proteomes" id="UP000037751">
    <property type="component" value="Unassembled WGS sequence"/>
</dbReference>
<proteinExistence type="predicted"/>
<feature type="repeat" description="TPR" evidence="7">
    <location>
        <begin position="640"/>
        <end position="673"/>
    </location>
</feature>